<dbReference type="Gene3D" id="3.60.130.30">
    <property type="match status" value="1"/>
</dbReference>
<dbReference type="Proteomes" id="UP000203096">
    <property type="component" value="Segment"/>
</dbReference>
<sequence length="318" mass="35281">MTTLTRIELPRLATPEEASTMVGDTVPDRAPSDIKPGTVIHDAETGAPVLGYLPLADAGPLRRAVLQIDTSAAVQRANNYRSRSRTFGYAPRRPVIWREACTISTLGRDQPEIERVLESYADQFADGLGAIDPELVEQGQRQLADNNVLPDWRLGEAQLWTSGVVNDTAQLPYHRDGFNFPVWSAMPVVRRGTRGGHLHIPEYGVTLPCSDSTVTYFEGYRLVHGVTPITRVKAKQGYRISAVYYALRGMKNCRTAAEEAAYGRQRRTERETEMAKRLANGDTEIPGSKGRGVNRQAMSGWRNTGEGDRPWNSSTPRQ</sequence>
<protein>
    <submittedName>
        <fullName evidence="2">Queuine-tRNA ribosyltransferase</fullName>
    </submittedName>
</protein>
<proteinExistence type="predicted"/>
<gene>
    <name evidence="2" type="ORF">Jolie1_02</name>
</gene>
<keyword evidence="3" id="KW-1185">Reference proteome</keyword>
<evidence type="ECO:0000313" key="3">
    <source>
        <dbReference type="Proteomes" id="UP000203096"/>
    </source>
</evidence>
<evidence type="ECO:0000256" key="1">
    <source>
        <dbReference type="SAM" id="MobiDB-lite"/>
    </source>
</evidence>
<accession>W8EB30</accession>
<dbReference type="GeneID" id="18505866"/>
<reference evidence="2 3" key="1">
    <citation type="journal article" date="2014" name="Genome Announc.">
        <title>Complete genome sequences of nine mycobacteriophages.</title>
        <authorList>
            <person name="Franceschelli J.J."/>
            <person name="Suarez C.A."/>
            <person name="Teran L."/>
            <person name="Raya R.R."/>
            <person name="Morbidoni H.R."/>
        </authorList>
    </citation>
    <scope>NUCLEOTIDE SEQUENCE [LARGE SCALE GENOMIC DNA]</scope>
</reference>
<evidence type="ECO:0000313" key="2">
    <source>
        <dbReference type="EMBL" id="AHJ88502.1"/>
    </source>
</evidence>
<dbReference type="KEGG" id="vg:18505866"/>
<dbReference type="EMBL" id="KJ433976">
    <property type="protein sequence ID" value="AHJ88502.1"/>
    <property type="molecule type" value="Genomic_DNA"/>
</dbReference>
<feature type="compositionally biased region" description="Basic and acidic residues" evidence="1">
    <location>
        <begin position="266"/>
        <end position="276"/>
    </location>
</feature>
<keyword evidence="2" id="KW-0808">Transferase</keyword>
<feature type="region of interest" description="Disordered" evidence="1">
    <location>
        <begin position="264"/>
        <end position="318"/>
    </location>
</feature>
<dbReference type="RefSeq" id="YP_009009202.1">
    <property type="nucleotide sequence ID" value="NC_023600.1"/>
</dbReference>
<name>W8EB30_9CAUD</name>
<dbReference type="GO" id="GO:0016740">
    <property type="term" value="F:transferase activity"/>
    <property type="evidence" value="ECO:0007669"/>
    <property type="project" value="UniProtKB-KW"/>
</dbReference>
<organism evidence="2 3">
    <name type="scientific">Mycobacterium phage Julie1</name>
    <dbReference type="NCBI Taxonomy" id="1463812"/>
    <lineage>
        <taxon>Viruses</taxon>
        <taxon>Duplodnaviria</taxon>
        <taxon>Heunggongvirae</taxon>
        <taxon>Uroviricota</taxon>
        <taxon>Caudoviricetes</taxon>
        <taxon>Bclasvirinae</taxon>
        <taxon>Julieunavirus</taxon>
        <taxon>Julieunavirus julie1</taxon>
    </lineage>
</organism>